<reference evidence="8 9" key="1">
    <citation type="submission" date="2014-02" db="EMBL/GenBank/DDBJ databases">
        <authorList>
            <person name="Sears C."/>
            <person name="Carroll K."/>
            <person name="Sack B.R."/>
            <person name="Qadri F."/>
            <person name="Myers L.L."/>
            <person name="Chung G.-T."/>
            <person name="Escheverria P."/>
            <person name="Fraser C.M."/>
            <person name="Sadzewicz L."/>
            <person name="Shefchek K.A."/>
            <person name="Tallon L."/>
            <person name="Das S.P."/>
            <person name="Daugherty S."/>
            <person name="Mongodin E.F."/>
        </authorList>
    </citation>
    <scope>NUCLEOTIDE SEQUENCE [LARGE SCALE GENOMIC DNA]</scope>
    <source>
        <strain evidence="9">3998T(B)3</strain>
    </source>
</reference>
<keyword evidence="4" id="KW-0689">Ribosomal protein</keyword>
<sequence length="38" mass="4284">MYPGIVKMVDKLAKTNVIHKNKANNLKSKLAIYINKLA</sequence>
<gene>
    <name evidence="8" type="ORF">M125_0560</name>
</gene>
<evidence type="ECO:0000256" key="6">
    <source>
        <dbReference type="ARBA" id="ARBA00035136"/>
    </source>
</evidence>
<dbReference type="SUPFAM" id="SSF46992">
    <property type="entry name" value="Ribosomal protein S20"/>
    <property type="match status" value="1"/>
</dbReference>
<comment type="function">
    <text evidence="1">Binds directly to 16S ribosomal RNA.</text>
</comment>
<dbReference type="Pfam" id="PF01649">
    <property type="entry name" value="Ribosomal_S20p"/>
    <property type="match status" value="1"/>
</dbReference>
<keyword evidence="3" id="KW-0694">RNA-binding</keyword>
<organism evidence="8 9">
    <name type="scientific">Bacteroides fragilis str. 3998T(B)3</name>
    <dbReference type="NCBI Taxonomy" id="1339316"/>
    <lineage>
        <taxon>Bacteria</taxon>
        <taxon>Pseudomonadati</taxon>
        <taxon>Bacteroidota</taxon>
        <taxon>Bacteroidia</taxon>
        <taxon>Bacteroidales</taxon>
        <taxon>Bacteroidaceae</taxon>
        <taxon>Bacteroides</taxon>
    </lineage>
</organism>
<evidence type="ECO:0000256" key="5">
    <source>
        <dbReference type="ARBA" id="ARBA00023274"/>
    </source>
</evidence>
<dbReference type="Gene3D" id="1.20.58.110">
    <property type="entry name" value="Ribosomal protein S20"/>
    <property type="match status" value="1"/>
</dbReference>
<dbReference type="InterPro" id="IPR036510">
    <property type="entry name" value="Ribosomal_bS20_sf"/>
</dbReference>
<evidence type="ECO:0000256" key="4">
    <source>
        <dbReference type="ARBA" id="ARBA00022980"/>
    </source>
</evidence>
<dbReference type="InterPro" id="IPR002583">
    <property type="entry name" value="Ribosomal_bS20"/>
</dbReference>
<dbReference type="PATRIC" id="fig|1339316.3.peg.552"/>
<evidence type="ECO:0000313" key="9">
    <source>
        <dbReference type="Proteomes" id="UP000020773"/>
    </source>
</evidence>
<dbReference type="Proteomes" id="UP000020773">
    <property type="component" value="Unassembled WGS sequence"/>
</dbReference>
<proteinExistence type="predicted"/>
<dbReference type="NCBIfam" id="TIGR00029">
    <property type="entry name" value="S20"/>
    <property type="match status" value="1"/>
</dbReference>
<evidence type="ECO:0000313" key="8">
    <source>
        <dbReference type="EMBL" id="EXY92712.1"/>
    </source>
</evidence>
<comment type="caution">
    <text evidence="8">The sequence shown here is derived from an EMBL/GenBank/DDBJ whole genome shotgun (WGS) entry which is preliminary data.</text>
</comment>
<dbReference type="EMBL" id="JGDB01000013">
    <property type="protein sequence ID" value="EXY92712.1"/>
    <property type="molecule type" value="Genomic_DNA"/>
</dbReference>
<evidence type="ECO:0000256" key="3">
    <source>
        <dbReference type="ARBA" id="ARBA00022884"/>
    </source>
</evidence>
<evidence type="ECO:0000256" key="7">
    <source>
        <dbReference type="ARBA" id="ARBA00035343"/>
    </source>
</evidence>
<name>A0A015UD59_BACFG</name>
<dbReference type="GO" id="GO:0019843">
    <property type="term" value="F:rRNA binding"/>
    <property type="evidence" value="ECO:0007669"/>
    <property type="project" value="UniProtKB-KW"/>
</dbReference>
<dbReference type="GO" id="GO:0003735">
    <property type="term" value="F:structural constituent of ribosome"/>
    <property type="evidence" value="ECO:0007669"/>
    <property type="project" value="InterPro"/>
</dbReference>
<dbReference type="GO" id="GO:0005840">
    <property type="term" value="C:ribosome"/>
    <property type="evidence" value="ECO:0007669"/>
    <property type="project" value="UniProtKB-KW"/>
</dbReference>
<dbReference type="GO" id="GO:1990904">
    <property type="term" value="C:ribonucleoprotein complex"/>
    <property type="evidence" value="ECO:0007669"/>
    <property type="project" value="UniProtKB-KW"/>
</dbReference>
<evidence type="ECO:0000256" key="2">
    <source>
        <dbReference type="ARBA" id="ARBA00022730"/>
    </source>
</evidence>
<protein>
    <recommendedName>
        <fullName evidence="6">Small ribosomal subunit protein bS20</fullName>
    </recommendedName>
    <alternativeName>
        <fullName evidence="7">30S ribosomal protein S20</fullName>
    </alternativeName>
</protein>
<dbReference type="AlphaFoldDB" id="A0A015UD59"/>
<evidence type="ECO:0000256" key="1">
    <source>
        <dbReference type="ARBA" id="ARBA00003134"/>
    </source>
</evidence>
<dbReference type="GO" id="GO:0006412">
    <property type="term" value="P:translation"/>
    <property type="evidence" value="ECO:0007669"/>
    <property type="project" value="InterPro"/>
</dbReference>
<keyword evidence="2" id="KW-0699">rRNA-binding</keyword>
<keyword evidence="5" id="KW-0687">Ribonucleoprotein</keyword>
<accession>A0A015UD59</accession>